<dbReference type="SUPFAM" id="SSF54523">
    <property type="entry name" value="Pili subunits"/>
    <property type="match status" value="1"/>
</dbReference>
<reference evidence="1" key="1">
    <citation type="journal article" date="2015" name="Nature">
        <title>Complex archaea that bridge the gap between prokaryotes and eukaryotes.</title>
        <authorList>
            <person name="Spang A."/>
            <person name="Saw J.H."/>
            <person name="Jorgensen S.L."/>
            <person name="Zaremba-Niedzwiedzka K."/>
            <person name="Martijn J."/>
            <person name="Lind A.E."/>
            <person name="van Eijk R."/>
            <person name="Schleper C."/>
            <person name="Guy L."/>
            <person name="Ettema T.J."/>
        </authorList>
    </citation>
    <scope>NUCLEOTIDE SEQUENCE</scope>
</reference>
<dbReference type="PANTHER" id="PTHR30093:SF2">
    <property type="entry name" value="TYPE II SECRETION SYSTEM PROTEIN H"/>
    <property type="match status" value="1"/>
</dbReference>
<sequence>MSRRKGAAFTLVELLVVVGIIALLVTILMPALGRALELTRKMICASNLSVIGRGWAMYFRENNDKLPQAHNLNAEVEDVSSRFMYLLFCGNPKHTTNRNPDFINTGVLYKEKYVSSEDVYVCPTIKRSAGGTWYDNQKITWRGGFWPPNRRYGTYSTYGRRRFLSYDNSALSNISYRESPPNRGDEDIMLYYATMTAVKNPGDFSWMADRFDWPTMAVRSHVPGVNVQYLDGHVKYWADPTWNDTTGIGEVLYDNGLETCPPNMRNWFHDDIWMIIDGYHRPPVGQGK</sequence>
<dbReference type="InterPro" id="IPR045584">
    <property type="entry name" value="Pilin-like"/>
</dbReference>
<proteinExistence type="predicted"/>
<dbReference type="InterPro" id="IPR012902">
    <property type="entry name" value="N_methyl_site"/>
</dbReference>
<organism evidence="1">
    <name type="scientific">marine sediment metagenome</name>
    <dbReference type="NCBI Taxonomy" id="412755"/>
    <lineage>
        <taxon>unclassified sequences</taxon>
        <taxon>metagenomes</taxon>
        <taxon>ecological metagenomes</taxon>
    </lineage>
</organism>
<dbReference type="PANTHER" id="PTHR30093">
    <property type="entry name" value="GENERAL SECRETION PATHWAY PROTEIN G"/>
    <property type="match status" value="1"/>
</dbReference>
<dbReference type="AlphaFoldDB" id="A0A0F9FIB9"/>
<gene>
    <name evidence="1" type="ORF">LCGC14_2239820</name>
</gene>
<dbReference type="Gene3D" id="3.30.700.10">
    <property type="entry name" value="Glycoprotein, Type 4 Pilin"/>
    <property type="match status" value="1"/>
</dbReference>
<dbReference type="Pfam" id="PF07963">
    <property type="entry name" value="N_methyl"/>
    <property type="match status" value="1"/>
</dbReference>
<dbReference type="EMBL" id="LAZR01030310">
    <property type="protein sequence ID" value="KKL56995.1"/>
    <property type="molecule type" value="Genomic_DNA"/>
</dbReference>
<accession>A0A0F9FIB9</accession>
<evidence type="ECO:0008006" key="2">
    <source>
        <dbReference type="Google" id="ProtNLM"/>
    </source>
</evidence>
<name>A0A0F9FIB9_9ZZZZ</name>
<comment type="caution">
    <text evidence="1">The sequence shown here is derived from an EMBL/GenBank/DDBJ whole genome shotgun (WGS) entry which is preliminary data.</text>
</comment>
<protein>
    <recommendedName>
        <fullName evidence="2">Type II secretion system protein GspG C-terminal domain-containing protein</fullName>
    </recommendedName>
</protein>
<evidence type="ECO:0000313" key="1">
    <source>
        <dbReference type="EMBL" id="KKL56995.1"/>
    </source>
</evidence>